<protein>
    <submittedName>
        <fullName evidence="4">Barwin-like endoglucanase</fullName>
    </submittedName>
</protein>
<proteinExistence type="predicted"/>
<evidence type="ECO:0000256" key="2">
    <source>
        <dbReference type="SAM" id="SignalP"/>
    </source>
</evidence>
<accession>A0A8E2J3R3</accession>
<dbReference type="OrthoDB" id="623670at2759"/>
<feature type="chain" id="PRO_5034535482" evidence="2">
    <location>
        <begin position="24"/>
        <end position="119"/>
    </location>
</feature>
<dbReference type="InterPro" id="IPR009009">
    <property type="entry name" value="RlpA-like_DPBB"/>
</dbReference>
<dbReference type="Pfam" id="PF03330">
    <property type="entry name" value="DPBB_1"/>
    <property type="match status" value="1"/>
</dbReference>
<dbReference type="SUPFAM" id="SSF50685">
    <property type="entry name" value="Barwin-like endoglucanases"/>
    <property type="match status" value="1"/>
</dbReference>
<dbReference type="AlphaFoldDB" id="A0A8E2J3R3"/>
<feature type="signal peptide" evidence="2">
    <location>
        <begin position="1"/>
        <end position="23"/>
    </location>
</feature>
<sequence>MCSITKTIFAVVTAALFISTAAAYTGDVTYYNTDDGYGACGIQIHDYEYVAALSSDVYDSGAHCGQTIQIEWEGKSVTATVEDLCPGCDSTSVDLTPTAFEALAPTSVGRLTGATWNFV</sequence>
<keyword evidence="1 2" id="KW-0732">Signal</keyword>
<reference evidence="4 5" key="1">
    <citation type="submission" date="2016-07" db="EMBL/GenBank/DDBJ databases">
        <title>Draft genome of the white-rot fungus Obba rivulosa 3A-2.</title>
        <authorList>
            <consortium name="DOE Joint Genome Institute"/>
            <person name="Miettinen O."/>
            <person name="Riley R."/>
            <person name="Acob R."/>
            <person name="Barry K."/>
            <person name="Cullen D."/>
            <person name="De Vries R."/>
            <person name="Hainaut M."/>
            <person name="Hatakka A."/>
            <person name="Henrissat B."/>
            <person name="Hilden K."/>
            <person name="Kuo R."/>
            <person name="Labutti K."/>
            <person name="Lipzen A."/>
            <person name="Makela M.R."/>
            <person name="Sandor L."/>
            <person name="Spatafora J.W."/>
            <person name="Grigoriev I.V."/>
            <person name="Hibbett D.S."/>
        </authorList>
    </citation>
    <scope>NUCLEOTIDE SEQUENCE [LARGE SCALE GENOMIC DNA]</scope>
    <source>
        <strain evidence="4 5">3A-2</strain>
    </source>
</reference>
<dbReference type="InterPro" id="IPR036908">
    <property type="entry name" value="RlpA-like_sf"/>
</dbReference>
<dbReference type="EMBL" id="KV722348">
    <property type="protein sequence ID" value="OCH93983.1"/>
    <property type="molecule type" value="Genomic_DNA"/>
</dbReference>
<dbReference type="InterPro" id="IPR051477">
    <property type="entry name" value="Expansin_CellWall"/>
</dbReference>
<keyword evidence="5" id="KW-1185">Reference proteome</keyword>
<feature type="domain" description="RlpA-like protein double-psi beta-barrel" evidence="3">
    <location>
        <begin position="26"/>
        <end position="109"/>
    </location>
</feature>
<evidence type="ECO:0000259" key="3">
    <source>
        <dbReference type="Pfam" id="PF03330"/>
    </source>
</evidence>
<name>A0A8E2J3R3_9APHY</name>
<evidence type="ECO:0000313" key="4">
    <source>
        <dbReference type="EMBL" id="OCH93983.1"/>
    </source>
</evidence>
<dbReference type="PANTHER" id="PTHR31836:SF28">
    <property type="entry name" value="SRCR DOMAIN-CONTAINING PROTEIN-RELATED"/>
    <property type="match status" value="1"/>
</dbReference>
<dbReference type="Proteomes" id="UP000250043">
    <property type="component" value="Unassembled WGS sequence"/>
</dbReference>
<evidence type="ECO:0000313" key="5">
    <source>
        <dbReference type="Proteomes" id="UP000250043"/>
    </source>
</evidence>
<dbReference type="PANTHER" id="PTHR31836">
    <property type="match status" value="1"/>
</dbReference>
<gene>
    <name evidence="4" type="ORF">OBBRIDRAFT_723734</name>
</gene>
<dbReference type="Gene3D" id="2.40.40.10">
    <property type="entry name" value="RlpA-like domain"/>
    <property type="match status" value="1"/>
</dbReference>
<dbReference type="CDD" id="cd22191">
    <property type="entry name" value="DPBB_RlpA_EXP_N-like"/>
    <property type="match status" value="1"/>
</dbReference>
<evidence type="ECO:0000256" key="1">
    <source>
        <dbReference type="ARBA" id="ARBA00022729"/>
    </source>
</evidence>
<organism evidence="4 5">
    <name type="scientific">Obba rivulosa</name>
    <dbReference type="NCBI Taxonomy" id="1052685"/>
    <lineage>
        <taxon>Eukaryota</taxon>
        <taxon>Fungi</taxon>
        <taxon>Dikarya</taxon>
        <taxon>Basidiomycota</taxon>
        <taxon>Agaricomycotina</taxon>
        <taxon>Agaricomycetes</taxon>
        <taxon>Polyporales</taxon>
        <taxon>Gelatoporiaceae</taxon>
        <taxon>Obba</taxon>
    </lineage>
</organism>